<keyword evidence="7" id="KW-1185">Reference proteome</keyword>
<sequence>MTNDIATEVFWARLTAAEIQARATPETVVLIPVASIEQHGPHLAVGVDTVLAGAVAERTARRLLAGGTPALVTPTIWSGLAEHHMAFGGTMTLDLATFSALVGGIARSVARHGFRRIALVNGHGGNTEAIGSVAIEMTRSLGVPVVGLTYWLANADTFGAILESQPNVMHACEAETSMMMALAPDCVRTDRIQAAVPKRFAPPAPPGFKRSRPFAEMTDTGVIGDPRSASAEKGERLLEAAAKRLSEEFSRPELWA</sequence>
<dbReference type="Proteomes" id="UP000765160">
    <property type="component" value="Unassembled WGS sequence"/>
</dbReference>
<accession>A0ABX1F2B6</accession>
<comment type="caution">
    <text evidence="6">The sequence shown here is derived from an EMBL/GenBank/DDBJ whole genome shotgun (WGS) entry which is preliminary data.</text>
</comment>
<evidence type="ECO:0000256" key="5">
    <source>
        <dbReference type="ARBA" id="ARBA00024029"/>
    </source>
</evidence>
<keyword evidence="2" id="KW-0479">Metal-binding</keyword>
<protein>
    <submittedName>
        <fullName evidence="6">Creatininase family protein</fullName>
    </submittedName>
</protein>
<evidence type="ECO:0000313" key="6">
    <source>
        <dbReference type="EMBL" id="NKE46454.1"/>
    </source>
</evidence>
<organism evidence="6 7">
    <name type="scientific">Falsiroseomonas frigidaquae</name>
    <dbReference type="NCBI Taxonomy" id="487318"/>
    <lineage>
        <taxon>Bacteria</taxon>
        <taxon>Pseudomonadati</taxon>
        <taxon>Pseudomonadota</taxon>
        <taxon>Alphaproteobacteria</taxon>
        <taxon>Acetobacterales</taxon>
        <taxon>Roseomonadaceae</taxon>
        <taxon>Falsiroseomonas</taxon>
    </lineage>
</organism>
<dbReference type="Pfam" id="PF02633">
    <property type="entry name" value="Creatininase"/>
    <property type="match status" value="1"/>
</dbReference>
<gene>
    <name evidence="6" type="ORF">HB662_16850</name>
</gene>
<dbReference type="Gene3D" id="3.40.50.10310">
    <property type="entry name" value="Creatininase"/>
    <property type="match status" value="1"/>
</dbReference>
<dbReference type="EMBL" id="JAAVTX010000005">
    <property type="protein sequence ID" value="NKE46454.1"/>
    <property type="molecule type" value="Genomic_DNA"/>
</dbReference>
<dbReference type="RefSeq" id="WP_168050993.1">
    <property type="nucleotide sequence ID" value="NZ_JAATJR010000005.1"/>
</dbReference>
<dbReference type="InterPro" id="IPR003785">
    <property type="entry name" value="Creatininase/forma_Hydrolase"/>
</dbReference>
<evidence type="ECO:0000313" key="7">
    <source>
        <dbReference type="Proteomes" id="UP000765160"/>
    </source>
</evidence>
<evidence type="ECO:0000256" key="3">
    <source>
        <dbReference type="ARBA" id="ARBA00022801"/>
    </source>
</evidence>
<dbReference type="InterPro" id="IPR024087">
    <property type="entry name" value="Creatininase-like_sf"/>
</dbReference>
<dbReference type="SUPFAM" id="SSF102215">
    <property type="entry name" value="Creatininase"/>
    <property type="match status" value="1"/>
</dbReference>
<dbReference type="PANTHER" id="PTHR35005">
    <property type="entry name" value="3-DEHYDRO-SCYLLO-INOSOSE HYDROLASE"/>
    <property type="match status" value="1"/>
</dbReference>
<evidence type="ECO:0000256" key="2">
    <source>
        <dbReference type="ARBA" id="ARBA00022723"/>
    </source>
</evidence>
<reference evidence="6 7" key="1">
    <citation type="submission" date="2020-03" db="EMBL/GenBank/DDBJ databases">
        <title>Roseomonas selenitidurans sp. nov. isolated from soil.</title>
        <authorList>
            <person name="Liu H."/>
        </authorList>
    </citation>
    <scope>NUCLEOTIDE SEQUENCE [LARGE SCALE GENOMIC DNA]</scope>
    <source>
        <strain evidence="6 7">JCM 15073</strain>
    </source>
</reference>
<comment type="cofactor">
    <cofactor evidence="1">
        <name>Zn(2+)</name>
        <dbReference type="ChEBI" id="CHEBI:29105"/>
    </cofactor>
</comment>
<evidence type="ECO:0000256" key="1">
    <source>
        <dbReference type="ARBA" id="ARBA00001947"/>
    </source>
</evidence>
<name>A0ABX1F2B6_9PROT</name>
<proteinExistence type="inferred from homology"/>
<keyword evidence="3" id="KW-0378">Hydrolase</keyword>
<dbReference type="PANTHER" id="PTHR35005:SF1">
    <property type="entry name" value="2-AMINO-5-FORMYLAMINO-6-RIBOSYLAMINOPYRIMIDIN-4(3H)-ONE 5'-MONOPHOSPHATE DEFORMYLASE"/>
    <property type="match status" value="1"/>
</dbReference>
<evidence type="ECO:0000256" key="4">
    <source>
        <dbReference type="ARBA" id="ARBA00022833"/>
    </source>
</evidence>
<comment type="similarity">
    <text evidence="5">Belongs to the creatininase superfamily.</text>
</comment>
<keyword evidence="4" id="KW-0862">Zinc</keyword>